<feature type="transmembrane region" description="Helical" evidence="2">
    <location>
        <begin position="50"/>
        <end position="73"/>
    </location>
</feature>
<protein>
    <recommendedName>
        <fullName evidence="5">Sulfatase</fullName>
    </recommendedName>
</protein>
<keyword evidence="2" id="KW-0812">Transmembrane</keyword>
<evidence type="ECO:0000313" key="3">
    <source>
        <dbReference type="EMBL" id="MBB5138930.1"/>
    </source>
</evidence>
<evidence type="ECO:0008006" key="5">
    <source>
        <dbReference type="Google" id="ProtNLM"/>
    </source>
</evidence>
<evidence type="ECO:0000256" key="2">
    <source>
        <dbReference type="SAM" id="Phobius"/>
    </source>
</evidence>
<dbReference type="EMBL" id="JACHGN010000026">
    <property type="protein sequence ID" value="MBB5138930.1"/>
    <property type="molecule type" value="Genomic_DNA"/>
</dbReference>
<feature type="compositionally biased region" description="Polar residues" evidence="1">
    <location>
        <begin position="1"/>
        <end position="10"/>
    </location>
</feature>
<feature type="transmembrane region" description="Helical" evidence="2">
    <location>
        <begin position="80"/>
        <end position="98"/>
    </location>
</feature>
<dbReference type="SUPFAM" id="SSF53649">
    <property type="entry name" value="Alkaline phosphatase-like"/>
    <property type="match status" value="1"/>
</dbReference>
<comment type="caution">
    <text evidence="3">The sequence shown here is derived from an EMBL/GenBank/DDBJ whole genome shotgun (WGS) entry which is preliminary data.</text>
</comment>
<keyword evidence="2" id="KW-0472">Membrane</keyword>
<reference evidence="3 4" key="1">
    <citation type="submission" date="2020-08" db="EMBL/GenBank/DDBJ databases">
        <title>Genomic Encyclopedia of Type Strains, Phase IV (KMG-IV): sequencing the most valuable type-strain genomes for metagenomic binning, comparative biology and taxonomic classification.</title>
        <authorList>
            <person name="Goeker M."/>
        </authorList>
    </citation>
    <scope>NUCLEOTIDE SEQUENCE [LARGE SCALE GENOMIC DNA]</scope>
    <source>
        <strain evidence="3 4">DSM 45615</strain>
    </source>
</reference>
<name>A0A840PMM7_9ACTN</name>
<feature type="region of interest" description="Disordered" evidence="1">
    <location>
        <begin position="1"/>
        <end position="21"/>
    </location>
</feature>
<organism evidence="3 4">
    <name type="scientific">Thermocatellispora tengchongensis</name>
    <dbReference type="NCBI Taxonomy" id="1073253"/>
    <lineage>
        <taxon>Bacteria</taxon>
        <taxon>Bacillati</taxon>
        <taxon>Actinomycetota</taxon>
        <taxon>Actinomycetes</taxon>
        <taxon>Streptosporangiales</taxon>
        <taxon>Streptosporangiaceae</taxon>
        <taxon>Thermocatellispora</taxon>
    </lineage>
</organism>
<keyword evidence="2" id="KW-1133">Transmembrane helix</keyword>
<dbReference type="Gene3D" id="3.40.720.10">
    <property type="entry name" value="Alkaline Phosphatase, subunit A"/>
    <property type="match status" value="1"/>
</dbReference>
<accession>A0A840PMM7</accession>
<keyword evidence="4" id="KW-1185">Reference proteome</keyword>
<feature type="transmembrane region" description="Helical" evidence="2">
    <location>
        <begin position="170"/>
        <end position="190"/>
    </location>
</feature>
<proteinExistence type="predicted"/>
<feature type="transmembrane region" description="Helical" evidence="2">
    <location>
        <begin position="135"/>
        <end position="158"/>
    </location>
</feature>
<dbReference type="AlphaFoldDB" id="A0A840PMM7"/>
<dbReference type="InterPro" id="IPR017850">
    <property type="entry name" value="Alkaline_phosphatase_core_sf"/>
</dbReference>
<evidence type="ECO:0000313" key="4">
    <source>
        <dbReference type="Proteomes" id="UP000578449"/>
    </source>
</evidence>
<evidence type="ECO:0000256" key="1">
    <source>
        <dbReference type="SAM" id="MobiDB-lite"/>
    </source>
</evidence>
<sequence length="553" mass="59486">MSLFTRTRQVPATEDEAKEERRSGWKRRAGAVAACLVLLFALLAPNRATLFTPAAFLRVPVEALIGVALVIVLPPRGRRIAAVAGGAVLGLLTVLKLLDMGFHTVLARPFDPVLDWYFVGAGIEFLTTSLGRVGAWAVVGGVVLLALAVLAATAWAALRLTGSVVRRRGTAAGGLAVLTAVWVACALLGAEIVPGVPVAGLAYERTLQVGESLHDREEFAAQVAVDAFRNTPGERLLTGLRGKDVVLVFVESYGRDAVEDPRFAPQVGAVLDAGGARLRAAGYTARSAFLTSPTVGGGSWLAHATLLSGLWVDNQQRYDALVTTDRLTLNGAFRRASWRTVGVMPGITRAWPEGAFFGYDRVYAARDLGYRGPGFNWGTMPDQYTLSAFQRAERAAGAGPVMAEIPLVSSHAPWAPIPRMVGWDDVGDGSVFGSMRAAGRSPDDVWRDPGKVRTEYRRSIEYSLTSVLSYVERYGGEDLVLVFLGDHQPAPLVTGEDVNRDVPITIVARDPAVLERISGWGWQDGLRPGPKAPVWRMDAFRDRFLTAFSSPSP</sequence>
<dbReference type="Proteomes" id="UP000578449">
    <property type="component" value="Unassembled WGS sequence"/>
</dbReference>
<gene>
    <name evidence="3" type="ORF">HNP84_008692</name>
</gene>
<feature type="transmembrane region" description="Helical" evidence="2">
    <location>
        <begin position="28"/>
        <end position="44"/>
    </location>
</feature>
<dbReference type="RefSeq" id="WP_185055783.1">
    <property type="nucleotide sequence ID" value="NZ_BAABIX010000014.1"/>
</dbReference>